<dbReference type="InterPro" id="IPR016032">
    <property type="entry name" value="Sig_transdc_resp-reg_C-effctor"/>
</dbReference>
<reference evidence="9 10" key="2">
    <citation type="submission" date="2020-03" db="EMBL/GenBank/DDBJ databases">
        <authorList>
            <person name="Ichikawa N."/>
            <person name="Kimura A."/>
            <person name="Kitahashi Y."/>
            <person name="Uohara A."/>
        </authorList>
    </citation>
    <scope>NUCLEOTIDE SEQUENCE [LARGE SCALE GENOMIC DNA]</scope>
    <source>
        <strain evidence="9 10">NBRC 105367</strain>
    </source>
</reference>
<reference evidence="9 10" key="1">
    <citation type="submission" date="2020-03" db="EMBL/GenBank/DDBJ databases">
        <title>Whole genome shotgun sequence of Phytohabitans suffuscus NBRC 105367.</title>
        <authorList>
            <person name="Komaki H."/>
            <person name="Tamura T."/>
        </authorList>
    </citation>
    <scope>NUCLEOTIDE SEQUENCE [LARGE SCALE GENOMIC DNA]</scope>
    <source>
        <strain evidence="9 10">NBRC 105367</strain>
    </source>
</reference>
<dbReference type="SMART" id="SM00862">
    <property type="entry name" value="Trans_reg_C"/>
    <property type="match status" value="1"/>
</dbReference>
<feature type="repeat" description="TPR" evidence="5">
    <location>
        <begin position="850"/>
        <end position="883"/>
    </location>
</feature>
<dbReference type="SMART" id="SM00028">
    <property type="entry name" value="TPR"/>
    <property type="match status" value="5"/>
</dbReference>
<dbReference type="PRINTS" id="PR00364">
    <property type="entry name" value="DISEASERSIST"/>
</dbReference>
<dbReference type="Gene3D" id="1.25.40.10">
    <property type="entry name" value="Tetratricopeptide repeat domain"/>
    <property type="match status" value="2"/>
</dbReference>
<evidence type="ECO:0000313" key="9">
    <source>
        <dbReference type="EMBL" id="BCB84209.1"/>
    </source>
</evidence>
<accession>A0A6F8YDW6</accession>
<dbReference type="PANTHER" id="PTHR35807">
    <property type="entry name" value="TRANSCRIPTIONAL REGULATOR REDD-RELATED"/>
    <property type="match status" value="1"/>
</dbReference>
<dbReference type="PROSITE" id="PS50005">
    <property type="entry name" value="TPR"/>
    <property type="match status" value="1"/>
</dbReference>
<dbReference type="GO" id="GO:0043531">
    <property type="term" value="F:ADP binding"/>
    <property type="evidence" value="ECO:0007669"/>
    <property type="project" value="InterPro"/>
</dbReference>
<dbReference type="GO" id="GO:0006355">
    <property type="term" value="P:regulation of DNA-templated transcription"/>
    <property type="evidence" value="ECO:0007669"/>
    <property type="project" value="InterPro"/>
</dbReference>
<dbReference type="Pfam" id="PF00486">
    <property type="entry name" value="Trans_reg_C"/>
    <property type="match status" value="1"/>
</dbReference>
<dbReference type="SUPFAM" id="SSF52540">
    <property type="entry name" value="P-loop containing nucleoside triphosphate hydrolases"/>
    <property type="match status" value="1"/>
</dbReference>
<protein>
    <submittedName>
        <fullName evidence="9">SARP family transcriptional regulator</fullName>
    </submittedName>
</protein>
<dbReference type="EMBL" id="AP022871">
    <property type="protein sequence ID" value="BCB84209.1"/>
    <property type="molecule type" value="Genomic_DNA"/>
</dbReference>
<dbReference type="InterPro" id="IPR001867">
    <property type="entry name" value="OmpR/PhoB-type_DNA-bd"/>
</dbReference>
<evidence type="ECO:0000256" key="6">
    <source>
        <dbReference type="PROSITE-ProRule" id="PRU01091"/>
    </source>
</evidence>
<keyword evidence="4" id="KW-0804">Transcription</keyword>
<keyword evidence="5" id="KW-0802">TPR repeat</keyword>
<sequence length="964" mass="102836">MLGPVDVFVDGVARPVSGARRKAVLAVLALAGGDLVPADRLIEMVWGDEPPATALNTLQSHISYLRRLLGGRSGIVARPPGYLLSDELAATDLQVAVDLINRGRQSDNPATAVSHLAAAVALWRGHPLADVSESAGLEAQAQRLRTLQQEAVFALIDARLALGEHDLLIPDLDHLVRQHPFHEGFHGQLMLTLYRVGRQADALATFNRLRRTLDEELGIAPGYAVRQLEAAILRQDPALARAARGSTVAVAPDARTNGRVNGAAGRGRPLSAPRQLPAGVAGFTGRAVQLYELDEALNGAAPHLAPAVCVISGTAGLGKTTLALHWAQRVASQFPDGQLYLNLRGFDPNSPPLRQQETVRALLEALAVRPEQIPSSVDAQVALYRGLLAERRVLVVLDNARDADQVRPLLPGAPPCVAVVTSRDQLAGLVATHGARPVMLDLLSRDEARRMLEHRLGGARVAAEPDAVDEIITRCAGLPLALAVISARAATNPRAALRALAADLGDAAGGLDALAGGDAAADVRTVFACSYRQLSPPAARLFRLLGLTPTPAISTAAAASLAGVGVREVRRIMTELVGAHLVVEQAPGRYTLHDLLRAYAGELVRGHDTEPSRQAATGRLFDHYLHTAHAAARLLNPHRYAITLAAVGPGVTTDGLADHNQALEWLGAERPALLAALHRAAGSGGDRHAWQLAWTLGDVLDRQGRWHDLVEAAHAAFAAAQRLADPAAQALAHRLLVLGLSRLERLAEAHAHGQQALELYRRSGDRQGQAHAHRALTRVLERLGRHAEALDHARCALDLYRASGLRDGQATALNSVGWFLALLGDHRGALSACTEALRLQQELGDHFGQAASWDSLGYANHHLGRHDAAVDCYRRAIDLFRDLGDRYNEADCLAHLAETQDAIGDPDAAQLAWTRALRILDDLGHPDAEQVRLRLTRARLPSGGRARAVGPARHPSGQPAGLTT</sequence>
<evidence type="ECO:0000256" key="1">
    <source>
        <dbReference type="ARBA" id="ARBA00005820"/>
    </source>
</evidence>
<evidence type="ECO:0000259" key="8">
    <source>
        <dbReference type="PROSITE" id="PS51755"/>
    </source>
</evidence>
<dbReference type="InterPro" id="IPR005158">
    <property type="entry name" value="BTAD"/>
</dbReference>
<dbReference type="AlphaFoldDB" id="A0A6F8YDW6"/>
<evidence type="ECO:0000256" key="3">
    <source>
        <dbReference type="ARBA" id="ARBA00023125"/>
    </source>
</evidence>
<dbReference type="Pfam" id="PF00931">
    <property type="entry name" value="NB-ARC"/>
    <property type="match status" value="1"/>
</dbReference>
<dbReference type="Pfam" id="PF13424">
    <property type="entry name" value="TPR_12"/>
    <property type="match status" value="2"/>
</dbReference>
<dbReference type="CDD" id="cd15831">
    <property type="entry name" value="BTAD"/>
    <property type="match status" value="1"/>
</dbReference>
<feature type="DNA-binding region" description="OmpR/PhoB-type" evidence="6">
    <location>
        <begin position="1"/>
        <end position="86"/>
    </location>
</feature>
<dbReference type="InterPro" id="IPR036388">
    <property type="entry name" value="WH-like_DNA-bd_sf"/>
</dbReference>
<dbReference type="SUPFAM" id="SSF48452">
    <property type="entry name" value="TPR-like"/>
    <property type="match status" value="3"/>
</dbReference>
<dbReference type="Pfam" id="PF03704">
    <property type="entry name" value="BTAD"/>
    <property type="match status" value="1"/>
</dbReference>
<evidence type="ECO:0000256" key="2">
    <source>
        <dbReference type="ARBA" id="ARBA00023015"/>
    </source>
</evidence>
<evidence type="ECO:0000256" key="4">
    <source>
        <dbReference type="ARBA" id="ARBA00023163"/>
    </source>
</evidence>
<dbReference type="Proteomes" id="UP000503011">
    <property type="component" value="Chromosome"/>
</dbReference>
<name>A0A6F8YDW6_9ACTN</name>
<dbReference type="InterPro" id="IPR019734">
    <property type="entry name" value="TPR_rpt"/>
</dbReference>
<keyword evidence="3 6" id="KW-0238">DNA-binding</keyword>
<dbReference type="GO" id="GO:0000160">
    <property type="term" value="P:phosphorelay signal transduction system"/>
    <property type="evidence" value="ECO:0007669"/>
    <property type="project" value="InterPro"/>
</dbReference>
<proteinExistence type="inferred from homology"/>
<dbReference type="InterPro" id="IPR011990">
    <property type="entry name" value="TPR-like_helical_dom_sf"/>
</dbReference>
<dbReference type="InterPro" id="IPR051677">
    <property type="entry name" value="AfsR-DnrI-RedD_regulator"/>
</dbReference>
<dbReference type="PANTHER" id="PTHR35807:SF1">
    <property type="entry name" value="TRANSCRIPTIONAL REGULATOR REDD"/>
    <property type="match status" value="1"/>
</dbReference>
<keyword evidence="2" id="KW-0805">Transcription regulation</keyword>
<comment type="similarity">
    <text evidence="1">Belongs to the AfsR/DnrI/RedD regulatory family.</text>
</comment>
<dbReference type="Gene3D" id="3.40.50.300">
    <property type="entry name" value="P-loop containing nucleotide triphosphate hydrolases"/>
    <property type="match status" value="1"/>
</dbReference>
<dbReference type="Gene3D" id="1.10.10.10">
    <property type="entry name" value="Winged helix-like DNA-binding domain superfamily/Winged helix DNA-binding domain"/>
    <property type="match status" value="1"/>
</dbReference>
<dbReference type="SMART" id="SM01043">
    <property type="entry name" value="BTAD"/>
    <property type="match status" value="1"/>
</dbReference>
<organism evidence="9 10">
    <name type="scientific">Phytohabitans suffuscus</name>
    <dbReference type="NCBI Taxonomy" id="624315"/>
    <lineage>
        <taxon>Bacteria</taxon>
        <taxon>Bacillati</taxon>
        <taxon>Actinomycetota</taxon>
        <taxon>Actinomycetes</taxon>
        <taxon>Micromonosporales</taxon>
        <taxon>Micromonosporaceae</taxon>
    </lineage>
</organism>
<feature type="region of interest" description="Disordered" evidence="7">
    <location>
        <begin position="942"/>
        <end position="964"/>
    </location>
</feature>
<feature type="domain" description="OmpR/PhoB-type" evidence="8">
    <location>
        <begin position="1"/>
        <end position="86"/>
    </location>
</feature>
<dbReference type="SUPFAM" id="SSF46894">
    <property type="entry name" value="C-terminal effector domain of the bipartite response regulators"/>
    <property type="match status" value="1"/>
</dbReference>
<dbReference type="InterPro" id="IPR002182">
    <property type="entry name" value="NB-ARC"/>
</dbReference>
<dbReference type="InterPro" id="IPR027417">
    <property type="entry name" value="P-loop_NTPase"/>
</dbReference>
<keyword evidence="10" id="KW-1185">Reference proteome</keyword>
<dbReference type="PROSITE" id="PS51755">
    <property type="entry name" value="OMPR_PHOB"/>
    <property type="match status" value="1"/>
</dbReference>
<dbReference type="GO" id="GO:0003677">
    <property type="term" value="F:DNA binding"/>
    <property type="evidence" value="ECO:0007669"/>
    <property type="project" value="UniProtKB-UniRule"/>
</dbReference>
<evidence type="ECO:0000256" key="5">
    <source>
        <dbReference type="PROSITE-ProRule" id="PRU00339"/>
    </source>
</evidence>
<dbReference type="KEGG" id="psuu:Psuf_015220"/>
<evidence type="ECO:0000313" key="10">
    <source>
        <dbReference type="Proteomes" id="UP000503011"/>
    </source>
</evidence>
<evidence type="ECO:0000256" key="7">
    <source>
        <dbReference type="SAM" id="MobiDB-lite"/>
    </source>
</evidence>
<gene>
    <name evidence="9" type="ORF">Psuf_015220</name>
</gene>